<dbReference type="InterPro" id="IPR020448">
    <property type="entry name" value="Maltose_ferment_reg_DNA-bd"/>
</dbReference>
<dbReference type="PANTHER" id="PTHR31668">
    <property type="entry name" value="GLUCOSE TRANSPORT TRANSCRIPTION REGULATOR RGT1-RELATED-RELATED"/>
    <property type="match status" value="1"/>
</dbReference>
<dbReference type="PROSITE" id="PS50048">
    <property type="entry name" value="ZN2_CY6_FUNGAL_2"/>
    <property type="match status" value="1"/>
</dbReference>
<dbReference type="PANTHER" id="PTHR31668:SF30">
    <property type="entry name" value="ZN(II)2CYS6 TRANSCRIPTION FACTOR (EUROFUNG)"/>
    <property type="match status" value="1"/>
</dbReference>
<keyword evidence="1" id="KW-0539">Nucleus</keyword>
<evidence type="ECO:0000313" key="4">
    <source>
        <dbReference type="EMBL" id="RUP52081.1"/>
    </source>
</evidence>
<dbReference type="PROSITE" id="PS00463">
    <property type="entry name" value="ZN2_CY6_FUNGAL_1"/>
    <property type="match status" value="1"/>
</dbReference>
<dbReference type="InterPro" id="IPR050797">
    <property type="entry name" value="Carb_Metab_Trans_Reg"/>
</dbReference>
<dbReference type="SUPFAM" id="SSF57701">
    <property type="entry name" value="Zn2/Cys6 DNA-binding domain"/>
    <property type="match status" value="1"/>
</dbReference>
<evidence type="ECO:0000259" key="3">
    <source>
        <dbReference type="PROSITE" id="PS50048"/>
    </source>
</evidence>
<dbReference type="GO" id="GO:0000981">
    <property type="term" value="F:DNA-binding transcription factor activity, RNA polymerase II-specific"/>
    <property type="evidence" value="ECO:0007669"/>
    <property type="project" value="InterPro"/>
</dbReference>
<keyword evidence="5" id="KW-1185">Reference proteome</keyword>
<dbReference type="GO" id="GO:0003677">
    <property type="term" value="F:DNA binding"/>
    <property type="evidence" value="ECO:0007669"/>
    <property type="project" value="InterPro"/>
</dbReference>
<dbReference type="EMBL" id="RBNI01000205">
    <property type="protein sequence ID" value="RUP52081.1"/>
    <property type="molecule type" value="Genomic_DNA"/>
</dbReference>
<dbReference type="InterPro" id="IPR036864">
    <property type="entry name" value="Zn2-C6_fun-type_DNA-bd_sf"/>
</dbReference>
<evidence type="ECO:0000313" key="5">
    <source>
        <dbReference type="Proteomes" id="UP000268093"/>
    </source>
</evidence>
<feature type="region of interest" description="Disordered" evidence="2">
    <location>
        <begin position="36"/>
        <end position="57"/>
    </location>
</feature>
<dbReference type="SMART" id="SM00066">
    <property type="entry name" value="GAL4"/>
    <property type="match status" value="1"/>
</dbReference>
<dbReference type="CDD" id="cd00067">
    <property type="entry name" value="GAL4"/>
    <property type="match status" value="1"/>
</dbReference>
<proteinExistence type="predicted"/>
<evidence type="ECO:0000256" key="1">
    <source>
        <dbReference type="ARBA" id="ARBA00023242"/>
    </source>
</evidence>
<dbReference type="InterPro" id="IPR001138">
    <property type="entry name" value="Zn2Cys6_DnaBD"/>
</dbReference>
<sequence length="102" mass="11350">MQNTTPPPTARVPTLSEDVVAVPYVVPRTILPQQPTAAYIPPSTDPFPRHKRTRAKRSCDSCRKKKSRCDADDHRPCSNCVQIGGKCTFLEQRKKRGQTSSG</sequence>
<reference evidence="4 5" key="1">
    <citation type="journal article" date="2018" name="New Phytol.">
        <title>Phylogenomics of Endogonaceae and evolution of mycorrhizas within Mucoromycota.</title>
        <authorList>
            <person name="Chang Y."/>
            <person name="Desiro A."/>
            <person name="Na H."/>
            <person name="Sandor L."/>
            <person name="Lipzen A."/>
            <person name="Clum A."/>
            <person name="Barry K."/>
            <person name="Grigoriev I.V."/>
            <person name="Martin F.M."/>
            <person name="Stajich J.E."/>
            <person name="Smith M.E."/>
            <person name="Bonito G."/>
            <person name="Spatafora J.W."/>
        </authorList>
    </citation>
    <scope>NUCLEOTIDE SEQUENCE [LARGE SCALE GENOMIC DNA]</scope>
    <source>
        <strain evidence="4 5">GMNB39</strain>
    </source>
</reference>
<dbReference type="Proteomes" id="UP000268093">
    <property type="component" value="Unassembled WGS sequence"/>
</dbReference>
<dbReference type="Gene3D" id="4.10.240.10">
    <property type="entry name" value="Zn(2)-C6 fungal-type DNA-binding domain"/>
    <property type="match status" value="1"/>
</dbReference>
<accession>A0A433DMP9</accession>
<dbReference type="GO" id="GO:0008270">
    <property type="term" value="F:zinc ion binding"/>
    <property type="evidence" value="ECO:0007669"/>
    <property type="project" value="InterPro"/>
</dbReference>
<protein>
    <recommendedName>
        <fullName evidence="3">Zn(2)-C6 fungal-type domain-containing protein</fullName>
    </recommendedName>
</protein>
<evidence type="ECO:0000256" key="2">
    <source>
        <dbReference type="SAM" id="MobiDB-lite"/>
    </source>
</evidence>
<dbReference type="GO" id="GO:0005634">
    <property type="term" value="C:nucleus"/>
    <property type="evidence" value="ECO:0007669"/>
    <property type="project" value="InterPro"/>
</dbReference>
<feature type="domain" description="Zn(2)-C6 fungal-type" evidence="3">
    <location>
        <begin position="58"/>
        <end position="89"/>
    </location>
</feature>
<name>A0A433DMP9_9FUNG</name>
<organism evidence="4 5">
    <name type="scientific">Jimgerdemannia flammicorona</name>
    <dbReference type="NCBI Taxonomy" id="994334"/>
    <lineage>
        <taxon>Eukaryota</taxon>
        <taxon>Fungi</taxon>
        <taxon>Fungi incertae sedis</taxon>
        <taxon>Mucoromycota</taxon>
        <taxon>Mucoromycotina</taxon>
        <taxon>Endogonomycetes</taxon>
        <taxon>Endogonales</taxon>
        <taxon>Endogonaceae</taxon>
        <taxon>Jimgerdemannia</taxon>
    </lineage>
</organism>
<comment type="caution">
    <text evidence="4">The sequence shown here is derived from an EMBL/GenBank/DDBJ whole genome shotgun (WGS) entry which is preliminary data.</text>
</comment>
<dbReference type="Pfam" id="PF00172">
    <property type="entry name" value="Zn_clus"/>
    <property type="match status" value="1"/>
</dbReference>
<gene>
    <name evidence="4" type="ORF">BC936DRAFT_141782</name>
</gene>
<dbReference type="AlphaFoldDB" id="A0A433DMP9"/>
<dbReference type="PRINTS" id="PR00054">
    <property type="entry name" value="FUNGALZNCYS"/>
</dbReference>